<dbReference type="EMBL" id="CM041539">
    <property type="protein sequence ID" value="KAI3368034.1"/>
    <property type="molecule type" value="Genomic_DNA"/>
</dbReference>
<proteinExistence type="predicted"/>
<feature type="non-terminal residue" evidence="1">
    <location>
        <position position="484"/>
    </location>
</feature>
<sequence length="484" mass="54460">MQRVISRLDELVPPKPMAPLVAQSTAPSSPPLATSRPLHLAAPEKFSGDSGDCGTFLVRLGHGGVGLWSNGLSRCQGFFSSTYQNVRSHIAIPRCIQSVAEPQATGSESDRLHNQVLHAGSGQRVEVSINAARPFMKEIKDHLAPHDLPTDFEDLVDLATRINTRLQERERERRRGRRSSMPQGAPWFPREHCCSARSSPTPTEARAPPTPSEEPMQLGRTKLDLEEHLRLKEGACFYCGQTGPSRQCLSIKRAGSPGLRRALLDLRNAYHLVRIREGDEQKMGFNTPQGHYEYLVLPFGLTSAPAVFQSFINEVLREYLNDFVFVYLDDILIFSPNPDTHQHHVCQVLTRLLEHELYVKAEKCEFHAYLVSFLGYIISPVLSVPDPELQFVVEVDASNEGVGAVLSQRSATDNRLRPCAFFSCKLTPAERNYDVGNRELLAIKVTLEEWRHWLEGAEQPFIVWTDHKNLEYLKSAKRLNSHQA</sequence>
<comment type="caution">
    <text evidence="1">The sequence shown here is derived from an EMBL/GenBank/DDBJ whole genome shotgun (WGS) entry which is preliminary data.</text>
</comment>
<name>A0ACB8WKC0_9TELE</name>
<keyword evidence="2" id="KW-1185">Reference proteome</keyword>
<organism evidence="1 2">
    <name type="scientific">Scortum barcoo</name>
    <name type="common">barcoo grunter</name>
    <dbReference type="NCBI Taxonomy" id="214431"/>
    <lineage>
        <taxon>Eukaryota</taxon>
        <taxon>Metazoa</taxon>
        <taxon>Chordata</taxon>
        <taxon>Craniata</taxon>
        <taxon>Vertebrata</taxon>
        <taxon>Euteleostomi</taxon>
        <taxon>Actinopterygii</taxon>
        <taxon>Neopterygii</taxon>
        <taxon>Teleostei</taxon>
        <taxon>Neoteleostei</taxon>
        <taxon>Acanthomorphata</taxon>
        <taxon>Eupercaria</taxon>
        <taxon>Centrarchiformes</taxon>
        <taxon>Terapontoidei</taxon>
        <taxon>Terapontidae</taxon>
        <taxon>Scortum</taxon>
    </lineage>
</organism>
<evidence type="ECO:0000313" key="1">
    <source>
        <dbReference type="EMBL" id="KAI3368034.1"/>
    </source>
</evidence>
<gene>
    <name evidence="1" type="ORF">L3Q82_026232</name>
</gene>
<accession>A0ACB8WKC0</accession>
<dbReference type="Proteomes" id="UP000831701">
    <property type="component" value="Chromosome 9"/>
</dbReference>
<protein>
    <submittedName>
        <fullName evidence="1">Uncharacterized protein</fullName>
    </submittedName>
</protein>
<reference evidence="1" key="1">
    <citation type="submission" date="2022-04" db="EMBL/GenBank/DDBJ databases">
        <title>Jade perch genome.</title>
        <authorList>
            <person name="Chao B."/>
        </authorList>
    </citation>
    <scope>NUCLEOTIDE SEQUENCE</scope>
    <source>
        <strain evidence="1">CB-2022</strain>
    </source>
</reference>
<evidence type="ECO:0000313" key="2">
    <source>
        <dbReference type="Proteomes" id="UP000831701"/>
    </source>
</evidence>